<dbReference type="PANTHER" id="PTHR11365">
    <property type="entry name" value="5-OXOPROLINASE RELATED"/>
    <property type="match status" value="1"/>
</dbReference>
<dbReference type="Gene3D" id="3.30.420.40">
    <property type="match status" value="1"/>
</dbReference>
<dbReference type="PATRIC" id="fig|1125699.3.peg.929"/>
<accession>S3KEF2</accession>
<dbReference type="GO" id="GO:0017168">
    <property type="term" value="F:5-oxoprolinase (ATP-hydrolyzing) activity"/>
    <property type="evidence" value="ECO:0007669"/>
    <property type="project" value="TreeGrafter"/>
</dbReference>
<dbReference type="STRING" id="1125699.HMPREF9194_00909"/>
<dbReference type="HOGENOM" id="CLU_014140_0_0_12"/>
<proteinExistence type="predicted"/>
<evidence type="ECO:0000313" key="3">
    <source>
        <dbReference type="EMBL" id="EPF30592.1"/>
    </source>
</evidence>
<dbReference type="Pfam" id="PF05378">
    <property type="entry name" value="Hydant_A_N"/>
    <property type="match status" value="1"/>
</dbReference>
<dbReference type="InterPro" id="IPR043129">
    <property type="entry name" value="ATPase_NBD"/>
</dbReference>
<name>S3KEF2_TREMA</name>
<evidence type="ECO:0008006" key="5">
    <source>
        <dbReference type="Google" id="ProtNLM"/>
    </source>
</evidence>
<dbReference type="Pfam" id="PF01968">
    <property type="entry name" value="Hydantoinase_A"/>
    <property type="match status" value="1"/>
</dbReference>
<dbReference type="GO" id="GO:0005829">
    <property type="term" value="C:cytosol"/>
    <property type="evidence" value="ECO:0007669"/>
    <property type="project" value="TreeGrafter"/>
</dbReference>
<dbReference type="RefSeq" id="WP_016525203.1">
    <property type="nucleotide sequence ID" value="NZ_KE332518.1"/>
</dbReference>
<evidence type="ECO:0000259" key="1">
    <source>
        <dbReference type="Pfam" id="PF01968"/>
    </source>
</evidence>
<feature type="domain" description="Hydantoinase A/oxoprolinase" evidence="1">
    <location>
        <begin position="197"/>
        <end position="504"/>
    </location>
</feature>
<feature type="domain" description="Hydantoinase/oxoprolinase N-terminal" evidence="2">
    <location>
        <begin position="7"/>
        <end position="176"/>
    </location>
</feature>
<dbReference type="SUPFAM" id="SSF53067">
    <property type="entry name" value="Actin-like ATPase domain"/>
    <property type="match status" value="1"/>
</dbReference>
<dbReference type="PANTHER" id="PTHR11365:SF23">
    <property type="entry name" value="HYPOTHETICAL 5-OXOPROLINASE (EUROFUNG)-RELATED"/>
    <property type="match status" value="1"/>
</dbReference>
<gene>
    <name evidence="3" type="ORF">HMPREF9194_00909</name>
</gene>
<dbReference type="InterPro" id="IPR002821">
    <property type="entry name" value="Hydantoinase_A"/>
</dbReference>
<evidence type="ECO:0000259" key="2">
    <source>
        <dbReference type="Pfam" id="PF05378"/>
    </source>
</evidence>
<reference evidence="3 4" key="1">
    <citation type="submission" date="2013-04" db="EMBL/GenBank/DDBJ databases">
        <title>The Genome Sequence of Treponema maltophilum ATCC 51939.</title>
        <authorList>
            <consortium name="The Broad Institute Genomics Platform"/>
            <person name="Earl A."/>
            <person name="Ward D."/>
            <person name="Feldgarden M."/>
            <person name="Gevers D."/>
            <person name="Leonetti C."/>
            <person name="Blanton J.M."/>
            <person name="Dewhirst F.E."/>
            <person name="Izard J."/>
            <person name="Walker B."/>
            <person name="Young S."/>
            <person name="Zeng Q."/>
            <person name="Gargeya S."/>
            <person name="Fitzgerald M."/>
            <person name="Haas B."/>
            <person name="Abouelleil A."/>
            <person name="Allen A.W."/>
            <person name="Alvarado L."/>
            <person name="Arachchi H.M."/>
            <person name="Berlin A.M."/>
            <person name="Chapman S.B."/>
            <person name="Gainer-Dewar J."/>
            <person name="Goldberg J."/>
            <person name="Griggs A."/>
            <person name="Gujja S."/>
            <person name="Hansen M."/>
            <person name="Howarth C."/>
            <person name="Imamovic A."/>
            <person name="Ireland A."/>
            <person name="Larimer J."/>
            <person name="McCowan C."/>
            <person name="Murphy C."/>
            <person name="Pearson M."/>
            <person name="Poon T.W."/>
            <person name="Priest M."/>
            <person name="Roberts A."/>
            <person name="Saif S."/>
            <person name="Shea T."/>
            <person name="Sisk P."/>
            <person name="Sykes S."/>
            <person name="Wortman J."/>
            <person name="Nusbaum C."/>
            <person name="Birren B."/>
        </authorList>
    </citation>
    <scope>NUCLEOTIDE SEQUENCE [LARGE SCALE GENOMIC DNA]</scope>
    <source>
        <strain evidence="3 4">ATCC 51939</strain>
    </source>
</reference>
<dbReference type="OrthoDB" id="9768323at2"/>
<protein>
    <recommendedName>
        <fullName evidence="5">Hydantoinase/oxoprolinase</fullName>
    </recommendedName>
</protein>
<dbReference type="AlphaFoldDB" id="S3KEF2"/>
<organism evidence="3 4">
    <name type="scientific">Treponema maltophilum ATCC 51939</name>
    <dbReference type="NCBI Taxonomy" id="1125699"/>
    <lineage>
        <taxon>Bacteria</taxon>
        <taxon>Pseudomonadati</taxon>
        <taxon>Spirochaetota</taxon>
        <taxon>Spirochaetia</taxon>
        <taxon>Spirochaetales</taxon>
        <taxon>Treponemataceae</taxon>
        <taxon>Treponema</taxon>
    </lineage>
</organism>
<keyword evidence="4" id="KW-1185">Reference proteome</keyword>
<evidence type="ECO:0000313" key="4">
    <source>
        <dbReference type="Proteomes" id="UP000014541"/>
    </source>
</evidence>
<dbReference type="Proteomes" id="UP000014541">
    <property type="component" value="Unassembled WGS sequence"/>
</dbReference>
<dbReference type="GO" id="GO:0006749">
    <property type="term" value="P:glutathione metabolic process"/>
    <property type="evidence" value="ECO:0007669"/>
    <property type="project" value="TreeGrafter"/>
</dbReference>
<dbReference type="InterPro" id="IPR008040">
    <property type="entry name" value="Hydant_A_N"/>
</dbReference>
<dbReference type="InterPro" id="IPR045079">
    <property type="entry name" value="Oxoprolinase-like"/>
</dbReference>
<dbReference type="eggNOG" id="COG0145">
    <property type="taxonomic scope" value="Bacteria"/>
</dbReference>
<comment type="caution">
    <text evidence="3">The sequence shown here is derived from an EMBL/GenBank/DDBJ whole genome shotgun (WGS) entry which is preliminary data.</text>
</comment>
<dbReference type="EMBL" id="ATFF01000006">
    <property type="protein sequence ID" value="EPF30592.1"/>
    <property type="molecule type" value="Genomic_DNA"/>
</dbReference>
<sequence>MDNRSLRIGIDVGGTFTHAVAVEQPGNRLVAHAVTPTTHAGSESVSRGIITVFREIMAQTKAEPREVCFVAHSTTQATNALLEGDVAKVGIVGMGKGLEALKAKYDTRIKSLELSPGKFLQTDHVFLNSSTKEFTEEKTADAVLYLKKSGCRVIVASEAFGVDNDVCEKAVSACALENKLPAASACEISQLYGLKVRTRTAVINASILPKMTSTADITDESIKKSGISVPLMIMRSDGGVMDLPQMRRRPILTLLSGPAAGIAAALMFAKVSDGIFLEVGGTSTDISAIKDGKAMIKSAEIGGHITYLKTLDSRTVGIGGGSMVRMQKNTVVEVGPRSAHIAGLSYLAFCDEAEIASVRPEFRRPVHSDPDDYLTAVNENGKVFAVTLTDAAIAAGSVKKGDYAYSNERAVKNAFEQLAKAFGTDGKTLAEGILDKAVSKIIPVVKDLLEEYGLDPDLISLVGGGGGCTVVVPWLSKKLGVKYAITDKAEVISAIGAAIAMLRDSVERTVIDPDENDILSIRKEAANRLEAMGADAATVDVQIEFDRTKNILRAVAVGSLHMNKASVELTKSGADNLRTNAAASFKADPVELRIAAQTDFLTVFEYRKKTAQFFGLLKNYVSQYRVLDAYGVIKLQVNEGSAMQSRAFEAYEAIAQFIDEKVVYTDAGMILPEVFILYKSKIGDYSSILDFNQLKNLIKTELNGLDKDEPVVALIRRRK</sequence>